<dbReference type="InterPro" id="IPR007129">
    <property type="entry name" value="Ubiqinol_cyt_c_chaperone_CPB3"/>
</dbReference>
<dbReference type="PANTHER" id="PTHR12184">
    <property type="entry name" value="UBIQUINOL-CYTOCHROME C REDUCTASE COMPLEX ASSEMBLY FACTOR 1 FAMILY MEMBER"/>
    <property type="match status" value="1"/>
</dbReference>
<gene>
    <name evidence="4" type="ORF">COB13_06635</name>
</gene>
<comment type="caution">
    <text evidence="4">The sequence shown here is derived from an EMBL/GenBank/DDBJ whole genome shotgun (WGS) entry which is preliminary data.</text>
</comment>
<feature type="domain" description="Ubiquinol-cytochrome c chaperone" evidence="3">
    <location>
        <begin position="40"/>
        <end position="175"/>
    </location>
</feature>
<name>A0A2A4Z514_9PROT</name>
<dbReference type="AlphaFoldDB" id="A0A2A4Z514"/>
<comment type="similarity">
    <text evidence="2">Belongs to the UPF0174 family.</text>
</comment>
<dbReference type="InterPro" id="IPR021150">
    <property type="entry name" value="Ubiq_cyt_c_chap"/>
</dbReference>
<dbReference type="Pfam" id="PF03981">
    <property type="entry name" value="Ubiq_cyt_C_chap"/>
    <property type="match status" value="1"/>
</dbReference>
<dbReference type="EMBL" id="NVUS01000006">
    <property type="protein sequence ID" value="PCJ01850.1"/>
    <property type="molecule type" value="Genomic_DNA"/>
</dbReference>
<evidence type="ECO:0000313" key="4">
    <source>
        <dbReference type="EMBL" id="PCJ01850.1"/>
    </source>
</evidence>
<dbReference type="PANTHER" id="PTHR12184:SF1">
    <property type="entry name" value="UBIQUINOL-CYTOCHROME-C REDUCTASE COMPLEX ASSEMBLY FACTOR 1"/>
    <property type="match status" value="1"/>
</dbReference>
<comment type="similarity">
    <text evidence="1">Belongs to the CBP3 family.</text>
</comment>
<organism evidence="4">
    <name type="scientific">OCS116 cluster bacterium</name>
    <dbReference type="NCBI Taxonomy" id="2030921"/>
    <lineage>
        <taxon>Bacteria</taxon>
        <taxon>Pseudomonadati</taxon>
        <taxon>Pseudomonadota</taxon>
        <taxon>Alphaproteobacteria</taxon>
        <taxon>OCS116 cluster</taxon>
    </lineage>
</organism>
<accession>A0A2A4Z514</accession>
<evidence type="ECO:0000259" key="3">
    <source>
        <dbReference type="Pfam" id="PF03981"/>
    </source>
</evidence>
<proteinExistence type="inferred from homology"/>
<protein>
    <submittedName>
        <fullName evidence="4">Ubiquinol-cytochrome C chaperone</fullName>
    </submittedName>
</protein>
<evidence type="ECO:0000256" key="1">
    <source>
        <dbReference type="ARBA" id="ARBA00006407"/>
    </source>
</evidence>
<sequence length="179" mass="20194">MVKFLGIYFGRERQEKQRADALYNHLVAASRNPTLYGSSGAPDTANGRFELIILHIFLLFRRMQEDNQQVKSIKQKTFDCFLENMDVNLREIGVGPDGVPKRIQKMLENFYGRAGAYQATIDDGDVDKMAEAIGRNFYADGKVNQAGAQYIAQYAFNAVKLLDNASTDDLLACNFKYSN</sequence>
<reference evidence="4" key="2">
    <citation type="journal article" date="2018" name="ISME J.">
        <title>A dynamic microbial community with high functional redundancy inhabits the cold, oxic subseafloor aquifer.</title>
        <authorList>
            <person name="Tully B.J."/>
            <person name="Wheat C.G."/>
            <person name="Glazer B.T."/>
            <person name="Huber J.A."/>
        </authorList>
    </citation>
    <scope>NUCLEOTIDE SEQUENCE</scope>
    <source>
        <strain evidence="4">NORP83</strain>
    </source>
</reference>
<reference key="1">
    <citation type="submission" date="2017-08" db="EMBL/GenBank/DDBJ databases">
        <title>A dynamic microbial community with high functional redundancy inhabits the cold, oxic subseafloor aquifer.</title>
        <authorList>
            <person name="Tully B.J."/>
            <person name="Wheat C.G."/>
            <person name="Glazer B.T."/>
            <person name="Huber J.A."/>
        </authorList>
    </citation>
    <scope>NUCLEOTIDE SEQUENCE [LARGE SCALE GENOMIC DNA]</scope>
</reference>
<evidence type="ECO:0000256" key="2">
    <source>
        <dbReference type="ARBA" id="ARBA00006436"/>
    </source>
</evidence>